<feature type="transmembrane region" description="Helical" evidence="1">
    <location>
        <begin position="187"/>
        <end position="206"/>
    </location>
</feature>
<sequence length="217" mass="24776">MVNPNLTTYITKLRSMNVSDETIKEQLVKNGWQIAEVQEALLPTSPSTPTILPPPPVPRFNMWISFQYVLLFITLWIWSIAMGSIWNYAIDKHIPDNLAKSLSYDYMSVINSTFLQGYLAAIVVAYPFFIGLFISLDKQVEINPGVRNIKTRKILMYFTIVVNFLYMITMLITTVFGFLGATTSTRTIPHLLVNLLIPGSICMFLLQEVREDRKTTV</sequence>
<accession>A0A2M7UC50</accession>
<organism evidence="3 4">
    <name type="scientific">Candidatus Roizmanbacteria bacterium CG_4_10_14_0_2_um_filter_36_35</name>
    <dbReference type="NCBI Taxonomy" id="1974822"/>
    <lineage>
        <taxon>Bacteria</taxon>
        <taxon>Candidatus Roizmaniibacteriota</taxon>
    </lineage>
</organism>
<evidence type="ECO:0000313" key="4">
    <source>
        <dbReference type="Proteomes" id="UP000230177"/>
    </source>
</evidence>
<evidence type="ECO:0000313" key="3">
    <source>
        <dbReference type="EMBL" id="PIZ68810.1"/>
    </source>
</evidence>
<keyword evidence="1" id="KW-1133">Transmembrane helix</keyword>
<dbReference type="Pfam" id="PF18920">
    <property type="entry name" value="DUF5671"/>
    <property type="match status" value="1"/>
</dbReference>
<keyword evidence="1" id="KW-0812">Transmembrane</keyword>
<gene>
    <name evidence="3" type="ORF">COY13_00390</name>
</gene>
<dbReference type="EMBL" id="PFOE01000014">
    <property type="protein sequence ID" value="PIZ68810.1"/>
    <property type="molecule type" value="Genomic_DNA"/>
</dbReference>
<dbReference type="Proteomes" id="UP000230177">
    <property type="component" value="Unassembled WGS sequence"/>
</dbReference>
<feature type="domain" description="DUF5671" evidence="2">
    <location>
        <begin position="66"/>
        <end position="186"/>
    </location>
</feature>
<dbReference type="InterPro" id="IPR043728">
    <property type="entry name" value="DUF5671"/>
</dbReference>
<proteinExistence type="predicted"/>
<protein>
    <recommendedName>
        <fullName evidence="2">DUF5671 domain-containing protein</fullName>
    </recommendedName>
</protein>
<evidence type="ECO:0000259" key="2">
    <source>
        <dbReference type="Pfam" id="PF18920"/>
    </source>
</evidence>
<keyword evidence="1" id="KW-0472">Membrane</keyword>
<feature type="transmembrane region" description="Helical" evidence="1">
    <location>
        <begin position="155"/>
        <end position="181"/>
    </location>
</feature>
<dbReference type="AlphaFoldDB" id="A0A2M7UC50"/>
<feature type="transmembrane region" description="Helical" evidence="1">
    <location>
        <begin position="109"/>
        <end position="134"/>
    </location>
</feature>
<reference evidence="4" key="1">
    <citation type="submission" date="2017-09" db="EMBL/GenBank/DDBJ databases">
        <title>Depth-based differentiation of microbial function through sediment-hosted aquifers and enrichment of novel symbionts in the deep terrestrial subsurface.</title>
        <authorList>
            <person name="Probst A.J."/>
            <person name="Ladd B."/>
            <person name="Jarett J.K."/>
            <person name="Geller-Mcgrath D.E."/>
            <person name="Sieber C.M.K."/>
            <person name="Emerson J.B."/>
            <person name="Anantharaman K."/>
            <person name="Thomas B.C."/>
            <person name="Malmstrom R."/>
            <person name="Stieglmeier M."/>
            <person name="Klingl A."/>
            <person name="Woyke T."/>
            <person name="Ryan C.M."/>
            <person name="Banfield J.F."/>
        </authorList>
    </citation>
    <scope>NUCLEOTIDE SEQUENCE [LARGE SCALE GENOMIC DNA]</scope>
</reference>
<comment type="caution">
    <text evidence="3">The sequence shown here is derived from an EMBL/GenBank/DDBJ whole genome shotgun (WGS) entry which is preliminary data.</text>
</comment>
<feature type="transmembrane region" description="Helical" evidence="1">
    <location>
        <begin position="68"/>
        <end position="89"/>
    </location>
</feature>
<evidence type="ECO:0000256" key="1">
    <source>
        <dbReference type="SAM" id="Phobius"/>
    </source>
</evidence>
<name>A0A2M7UC50_9BACT</name>